<dbReference type="InterPro" id="IPR036565">
    <property type="entry name" value="Mur-like_cat_sf"/>
</dbReference>
<comment type="catalytic activity">
    <reaction evidence="7 8">
        <text>UDP-N-acetyl-alpha-D-muramoyl-L-alanine + D-glutamate + ATP = UDP-N-acetyl-alpha-D-muramoyl-L-alanyl-D-glutamate + ADP + phosphate + H(+)</text>
        <dbReference type="Rhea" id="RHEA:16429"/>
        <dbReference type="ChEBI" id="CHEBI:15378"/>
        <dbReference type="ChEBI" id="CHEBI:29986"/>
        <dbReference type="ChEBI" id="CHEBI:30616"/>
        <dbReference type="ChEBI" id="CHEBI:43474"/>
        <dbReference type="ChEBI" id="CHEBI:83898"/>
        <dbReference type="ChEBI" id="CHEBI:83900"/>
        <dbReference type="ChEBI" id="CHEBI:456216"/>
        <dbReference type="EC" id="6.3.2.9"/>
    </reaction>
</comment>
<dbReference type="GO" id="GO:0051301">
    <property type="term" value="P:cell division"/>
    <property type="evidence" value="ECO:0007669"/>
    <property type="project" value="UniProtKB-KW"/>
</dbReference>
<keyword evidence="6 7" id="KW-0067">ATP-binding</keyword>
<dbReference type="Gene3D" id="3.90.190.20">
    <property type="entry name" value="Mur ligase, C-terminal domain"/>
    <property type="match status" value="1"/>
</dbReference>
<dbReference type="UniPathway" id="UPA00219"/>
<name>A0A0G3GVE5_9CORY</name>
<dbReference type="Pfam" id="PF21799">
    <property type="entry name" value="MurD-like_N"/>
    <property type="match status" value="1"/>
</dbReference>
<keyword evidence="7 8" id="KW-0961">Cell wall biogenesis/degradation</keyword>
<keyword evidence="7 8" id="KW-0132">Cell division</keyword>
<evidence type="ECO:0000256" key="1">
    <source>
        <dbReference type="ARBA" id="ARBA00004496"/>
    </source>
</evidence>
<evidence type="ECO:0000256" key="4">
    <source>
        <dbReference type="ARBA" id="ARBA00022598"/>
    </source>
</evidence>
<comment type="pathway">
    <text evidence="2 7 8">Cell wall biogenesis; peptidoglycan biosynthesis.</text>
</comment>
<feature type="binding site" evidence="7">
    <location>
        <begin position="127"/>
        <end position="133"/>
    </location>
    <ligand>
        <name>ATP</name>
        <dbReference type="ChEBI" id="CHEBI:30616"/>
    </ligand>
</feature>
<evidence type="ECO:0000313" key="12">
    <source>
        <dbReference type="Proteomes" id="UP000035368"/>
    </source>
</evidence>
<dbReference type="SUPFAM" id="SSF51984">
    <property type="entry name" value="MurCD N-terminal domain"/>
    <property type="match status" value="1"/>
</dbReference>
<keyword evidence="7 8" id="KW-0573">Peptidoglycan synthesis</keyword>
<keyword evidence="7 8" id="KW-0133">Cell shape</keyword>
<evidence type="ECO:0000256" key="2">
    <source>
        <dbReference type="ARBA" id="ARBA00004752"/>
    </source>
</evidence>
<dbReference type="EMBL" id="CP011541">
    <property type="protein sequence ID" value="AKK03523.1"/>
    <property type="molecule type" value="Genomic_DNA"/>
</dbReference>
<organism evidence="11 12">
    <name type="scientific">Corynebacterium epidermidicanis</name>
    <dbReference type="NCBI Taxonomy" id="1050174"/>
    <lineage>
        <taxon>Bacteria</taxon>
        <taxon>Bacillati</taxon>
        <taxon>Actinomycetota</taxon>
        <taxon>Actinomycetes</taxon>
        <taxon>Mycobacteriales</taxon>
        <taxon>Corynebacteriaceae</taxon>
        <taxon>Corynebacterium</taxon>
    </lineage>
</organism>
<evidence type="ECO:0000313" key="11">
    <source>
        <dbReference type="EMBL" id="AKK03523.1"/>
    </source>
</evidence>
<dbReference type="Gene3D" id="3.40.1190.10">
    <property type="entry name" value="Mur-like, catalytic domain"/>
    <property type="match status" value="1"/>
</dbReference>
<dbReference type="HAMAP" id="MF_00639">
    <property type="entry name" value="MurD"/>
    <property type="match status" value="1"/>
</dbReference>
<dbReference type="Gene3D" id="3.40.50.720">
    <property type="entry name" value="NAD(P)-binding Rossmann-like Domain"/>
    <property type="match status" value="1"/>
</dbReference>
<reference evidence="11 12" key="1">
    <citation type="submission" date="2015-05" db="EMBL/GenBank/DDBJ databases">
        <title>Complete genome sequence of Corynebacterium epidermidicanis DSM 45586, isolated from the skin of a dog suffering from pruritus.</title>
        <authorList>
            <person name="Ruckert C."/>
            <person name="Albersmeier A."/>
            <person name="Winkler A."/>
            <person name="Tauch A."/>
        </authorList>
    </citation>
    <scope>NUCLEOTIDE SEQUENCE [LARGE SCALE GENOMIC DNA]</scope>
    <source>
        <strain evidence="11 12">DSM 45586</strain>
    </source>
</reference>
<keyword evidence="7 8" id="KW-0131">Cell cycle</keyword>
<dbReference type="GO" id="GO:0008360">
    <property type="term" value="P:regulation of cell shape"/>
    <property type="evidence" value="ECO:0007669"/>
    <property type="project" value="UniProtKB-KW"/>
</dbReference>
<accession>A0A0G3GVE5</accession>
<evidence type="ECO:0000256" key="5">
    <source>
        <dbReference type="ARBA" id="ARBA00022741"/>
    </source>
</evidence>
<protein>
    <recommendedName>
        <fullName evidence="7 8">UDP-N-acetylmuramoylalanine--D-glutamate ligase</fullName>
        <ecNumber evidence="7 8">6.3.2.9</ecNumber>
    </recommendedName>
    <alternativeName>
        <fullName evidence="7">D-glutamic acid-adding enzyme</fullName>
    </alternativeName>
    <alternativeName>
        <fullName evidence="7">UDP-N-acetylmuramoyl-L-alanyl-D-glutamate synthetase</fullName>
    </alternativeName>
</protein>
<dbReference type="InterPro" id="IPR036615">
    <property type="entry name" value="Mur_ligase_C_dom_sf"/>
</dbReference>
<comment type="similarity">
    <text evidence="7">Belongs to the MurCDEF family.</text>
</comment>
<keyword evidence="12" id="KW-1185">Reference proteome</keyword>
<keyword evidence="3 7" id="KW-0963">Cytoplasm</keyword>
<keyword evidence="5 7" id="KW-0547">Nucleotide-binding</keyword>
<dbReference type="GO" id="GO:0071555">
    <property type="term" value="P:cell wall organization"/>
    <property type="evidence" value="ECO:0007669"/>
    <property type="project" value="UniProtKB-KW"/>
</dbReference>
<comment type="function">
    <text evidence="7 8">Cell wall formation. Catalyzes the addition of glutamate to the nucleotide precursor UDP-N-acetylmuramoyl-L-alanine (UMA).</text>
</comment>
<dbReference type="GO" id="GO:0005524">
    <property type="term" value="F:ATP binding"/>
    <property type="evidence" value="ECO:0007669"/>
    <property type="project" value="UniProtKB-UniRule"/>
</dbReference>
<evidence type="ECO:0000256" key="3">
    <source>
        <dbReference type="ARBA" id="ARBA00022490"/>
    </source>
</evidence>
<dbReference type="GO" id="GO:0009252">
    <property type="term" value="P:peptidoglycan biosynthetic process"/>
    <property type="evidence" value="ECO:0007669"/>
    <property type="project" value="UniProtKB-UniRule"/>
</dbReference>
<evidence type="ECO:0000259" key="9">
    <source>
        <dbReference type="Pfam" id="PF02875"/>
    </source>
</evidence>
<feature type="domain" description="Mur ligase C-terminal" evidence="9">
    <location>
        <begin position="328"/>
        <end position="447"/>
    </location>
</feature>
<feature type="domain" description="Mur ligase central" evidence="10">
    <location>
        <begin position="125"/>
        <end position="257"/>
    </location>
</feature>
<evidence type="ECO:0000256" key="6">
    <source>
        <dbReference type="ARBA" id="ARBA00022840"/>
    </source>
</evidence>
<comment type="subcellular location">
    <subcellularLocation>
        <location evidence="1 7 8">Cytoplasm</location>
    </subcellularLocation>
</comment>
<dbReference type="AlphaFoldDB" id="A0A0G3GVE5"/>
<proteinExistence type="inferred from homology"/>
<dbReference type="PANTHER" id="PTHR43692">
    <property type="entry name" value="UDP-N-ACETYLMURAMOYLALANINE--D-GLUTAMATE LIGASE"/>
    <property type="match status" value="1"/>
</dbReference>
<gene>
    <name evidence="7 11" type="primary">murD</name>
    <name evidence="11" type="ORF">CEPID_08365</name>
</gene>
<dbReference type="InterPro" id="IPR013221">
    <property type="entry name" value="Mur_ligase_cen"/>
</dbReference>
<dbReference type="OrthoDB" id="9809796at2"/>
<dbReference type="SUPFAM" id="SSF53244">
    <property type="entry name" value="MurD-like peptide ligases, peptide-binding domain"/>
    <property type="match status" value="1"/>
</dbReference>
<dbReference type="KEGG" id="cei:CEPID_08365"/>
<dbReference type="NCBIfam" id="TIGR01087">
    <property type="entry name" value="murD"/>
    <property type="match status" value="1"/>
</dbReference>
<dbReference type="EC" id="6.3.2.9" evidence="7 8"/>
<evidence type="ECO:0000256" key="7">
    <source>
        <dbReference type="HAMAP-Rule" id="MF_00639"/>
    </source>
</evidence>
<dbReference type="STRING" id="1050174.CEPID_08365"/>
<dbReference type="RefSeq" id="WP_047240535.1">
    <property type="nucleotide sequence ID" value="NZ_CP011541.1"/>
</dbReference>
<evidence type="ECO:0000259" key="10">
    <source>
        <dbReference type="Pfam" id="PF08245"/>
    </source>
</evidence>
<sequence length="475" mass="49092">MTYNSSPELPVELRGTVLVAGAGVSGLGCVRMLSDLGVAVVVADDNDTARLRIAEAFGTAHLSVSRARQQLQDFSAVVTSPGWRPDSPLLVDASTAGLPVIGDVELAWRLDRAGVFGEPHTWVVVTGTNGKTTTTAMTTAMLQAGGLRAASVGNIGVAVGDALAATERIDILVAELSSFQLHWSDSLRPAVGALLNIAEDHIDWHGSMLEYAAAKAKALLGHVAVVGVDDAYVVDQLDRLVAEGHLAETKVVGFTLNEPQAGQIGISEGQIVDRAFAEGLIIAPATGISPAGPAGQLDALAATAMARACGVDAEEIAAGLSKFEVSGHRGQVVHTFRGAQFVDNSKATNPHAAEAALSGLESVIWVAGGQLKGAEVHELVCKHAGNMKAAVLLGVDRQQFADALREVRPSLPVYLIDATDPAEAMAAAVSQAGQHLTAGDVVLLAPAAASLDMFSGMGQRGDMFAEAARAQFVEE</sequence>
<dbReference type="InterPro" id="IPR005762">
    <property type="entry name" value="MurD"/>
</dbReference>
<dbReference type="Pfam" id="PF02875">
    <property type="entry name" value="Mur_ligase_C"/>
    <property type="match status" value="1"/>
</dbReference>
<dbReference type="Pfam" id="PF08245">
    <property type="entry name" value="Mur_ligase_M"/>
    <property type="match status" value="1"/>
</dbReference>
<dbReference type="PANTHER" id="PTHR43692:SF1">
    <property type="entry name" value="UDP-N-ACETYLMURAMOYLALANINE--D-GLUTAMATE LIGASE"/>
    <property type="match status" value="1"/>
</dbReference>
<dbReference type="PATRIC" id="fig|1050174.4.peg.1685"/>
<keyword evidence="4 7" id="KW-0436">Ligase</keyword>
<dbReference type="InterPro" id="IPR004101">
    <property type="entry name" value="Mur_ligase_C"/>
</dbReference>
<dbReference type="GO" id="GO:0005737">
    <property type="term" value="C:cytoplasm"/>
    <property type="evidence" value="ECO:0007669"/>
    <property type="project" value="UniProtKB-SubCell"/>
</dbReference>
<evidence type="ECO:0000256" key="8">
    <source>
        <dbReference type="RuleBase" id="RU003664"/>
    </source>
</evidence>
<dbReference type="SUPFAM" id="SSF53623">
    <property type="entry name" value="MurD-like peptide ligases, catalytic domain"/>
    <property type="match status" value="1"/>
</dbReference>
<dbReference type="GO" id="GO:0008764">
    <property type="term" value="F:UDP-N-acetylmuramoylalanine-D-glutamate ligase activity"/>
    <property type="evidence" value="ECO:0007669"/>
    <property type="project" value="UniProtKB-UniRule"/>
</dbReference>
<dbReference type="Proteomes" id="UP000035368">
    <property type="component" value="Chromosome"/>
</dbReference>